<dbReference type="Pfam" id="PF13335">
    <property type="entry name" value="Mg_chelatase_C"/>
    <property type="match status" value="1"/>
</dbReference>
<keyword evidence="4" id="KW-1185">Reference proteome</keyword>
<dbReference type="AlphaFoldDB" id="A0A498R9U5"/>
<organism evidence="3 4">
    <name type="scientific">Lucifera butyrica</name>
    <dbReference type="NCBI Taxonomy" id="1351585"/>
    <lineage>
        <taxon>Bacteria</taxon>
        <taxon>Bacillati</taxon>
        <taxon>Bacillota</taxon>
        <taxon>Negativicutes</taxon>
        <taxon>Veillonellales</taxon>
        <taxon>Veillonellaceae</taxon>
        <taxon>Lucifera</taxon>
    </lineage>
</organism>
<dbReference type="InterPro" id="IPR027417">
    <property type="entry name" value="P-loop_NTPase"/>
</dbReference>
<dbReference type="PANTHER" id="PTHR32039:SF7">
    <property type="entry name" value="COMPETENCE PROTEIN COMM"/>
    <property type="match status" value="1"/>
</dbReference>
<feature type="domain" description="Magnesium chelatase ChlI-like catalytic" evidence="1">
    <location>
        <begin position="10"/>
        <end position="34"/>
    </location>
</feature>
<feature type="domain" description="Mg chelatase-related protein C-terminal" evidence="2">
    <location>
        <begin position="42"/>
        <end position="137"/>
    </location>
</feature>
<dbReference type="SUPFAM" id="SSF52540">
    <property type="entry name" value="P-loop containing nucleoside triphosphate hydrolases"/>
    <property type="match status" value="1"/>
</dbReference>
<dbReference type="InterPro" id="IPR045006">
    <property type="entry name" value="CHLI-like"/>
</dbReference>
<accession>A0A498R9U5</accession>
<sequence length="143" mass="16336">MQSARNPPLCKKISGPLLDRIDIHVHVPRLEYSEMVSNQTAESSVVIRRRVEEARAVQYRRLSSHGFYCNSQMGHKQLKSICAMTRDAQDLMRQAFTKMNLSARGYDRIVKVARTIADLAGSEKINGQHIAEAIHFRNNLRMV</sequence>
<name>A0A498R9U5_9FIRM</name>
<dbReference type="Pfam" id="PF01078">
    <property type="entry name" value="Mg_chelatase"/>
    <property type="match status" value="1"/>
</dbReference>
<dbReference type="InterPro" id="IPR025158">
    <property type="entry name" value="Mg_chelat-rel_C"/>
</dbReference>
<protein>
    <submittedName>
        <fullName evidence="3">Magnesium chelatase subunit chli</fullName>
    </submittedName>
</protein>
<dbReference type="PANTHER" id="PTHR32039">
    <property type="entry name" value="MAGNESIUM-CHELATASE SUBUNIT CHLI"/>
    <property type="match status" value="1"/>
</dbReference>
<proteinExistence type="predicted"/>
<evidence type="ECO:0000313" key="4">
    <source>
        <dbReference type="Proteomes" id="UP000277811"/>
    </source>
</evidence>
<evidence type="ECO:0000313" key="3">
    <source>
        <dbReference type="EMBL" id="VBB08151.1"/>
    </source>
</evidence>
<dbReference type="InterPro" id="IPR000523">
    <property type="entry name" value="Mg_chelatse_chII-like_cat_dom"/>
</dbReference>
<dbReference type="GO" id="GO:0005524">
    <property type="term" value="F:ATP binding"/>
    <property type="evidence" value="ECO:0007669"/>
    <property type="project" value="InterPro"/>
</dbReference>
<evidence type="ECO:0000259" key="2">
    <source>
        <dbReference type="Pfam" id="PF13335"/>
    </source>
</evidence>
<dbReference type="EMBL" id="UPPP01000083">
    <property type="protein sequence ID" value="VBB08151.1"/>
    <property type="molecule type" value="Genomic_DNA"/>
</dbReference>
<dbReference type="Proteomes" id="UP000277811">
    <property type="component" value="Unassembled WGS sequence"/>
</dbReference>
<dbReference type="Gene3D" id="3.40.50.300">
    <property type="entry name" value="P-loop containing nucleotide triphosphate hydrolases"/>
    <property type="match status" value="1"/>
</dbReference>
<gene>
    <name evidence="3" type="ORF">LUCI_3416</name>
</gene>
<evidence type="ECO:0000259" key="1">
    <source>
        <dbReference type="Pfam" id="PF01078"/>
    </source>
</evidence>
<reference evidence="3 4" key="1">
    <citation type="submission" date="2018-06" db="EMBL/GenBank/DDBJ databases">
        <authorList>
            <person name="Strepis N."/>
        </authorList>
    </citation>
    <scope>NUCLEOTIDE SEQUENCE [LARGE SCALE GENOMIC DNA]</scope>
    <source>
        <strain evidence="3">LUCI</strain>
    </source>
</reference>